<dbReference type="GO" id="GO:0005886">
    <property type="term" value="C:plasma membrane"/>
    <property type="evidence" value="ECO:0007669"/>
    <property type="project" value="UniProtKB-SubCell"/>
</dbReference>
<dbReference type="AlphaFoldDB" id="A0A916ZE76"/>
<dbReference type="Gene3D" id="3.30.2010.10">
    <property type="entry name" value="Metalloproteases ('zincins'), catalytic domain"/>
    <property type="match status" value="1"/>
</dbReference>
<dbReference type="GO" id="GO:0008270">
    <property type="term" value="F:zinc ion binding"/>
    <property type="evidence" value="ECO:0007669"/>
    <property type="project" value="UniProtKB-UniRule"/>
</dbReference>
<dbReference type="PANTHER" id="PTHR43221:SF1">
    <property type="entry name" value="PROTEASE HTPX"/>
    <property type="match status" value="1"/>
</dbReference>
<evidence type="ECO:0000256" key="1">
    <source>
        <dbReference type="ARBA" id="ARBA00004651"/>
    </source>
</evidence>
<proteinExistence type="inferred from homology"/>
<evidence type="ECO:0000313" key="14">
    <source>
        <dbReference type="EMBL" id="GGD89550.1"/>
    </source>
</evidence>
<evidence type="ECO:0000256" key="2">
    <source>
        <dbReference type="ARBA" id="ARBA00009779"/>
    </source>
</evidence>
<dbReference type="GO" id="GO:0004222">
    <property type="term" value="F:metalloendopeptidase activity"/>
    <property type="evidence" value="ECO:0007669"/>
    <property type="project" value="UniProtKB-UniRule"/>
</dbReference>
<dbReference type="HAMAP" id="MF_00188">
    <property type="entry name" value="Pept_M48_protease_HtpX"/>
    <property type="match status" value="1"/>
</dbReference>
<dbReference type="InterPro" id="IPR001915">
    <property type="entry name" value="Peptidase_M48"/>
</dbReference>
<dbReference type="PANTHER" id="PTHR43221">
    <property type="entry name" value="PROTEASE HTPX"/>
    <property type="match status" value="1"/>
</dbReference>
<evidence type="ECO:0000256" key="12">
    <source>
        <dbReference type="HAMAP-Rule" id="MF_00188"/>
    </source>
</evidence>
<protein>
    <recommendedName>
        <fullName evidence="12">Protease HtpX homolog</fullName>
        <ecNumber evidence="12">3.4.24.-</ecNumber>
    </recommendedName>
</protein>
<evidence type="ECO:0000313" key="15">
    <source>
        <dbReference type="Proteomes" id="UP000612456"/>
    </source>
</evidence>
<evidence type="ECO:0000256" key="7">
    <source>
        <dbReference type="ARBA" id="ARBA00022801"/>
    </source>
</evidence>
<dbReference type="InterPro" id="IPR022919">
    <property type="entry name" value="Pept_M48_protease_HtpX"/>
</dbReference>
<feature type="active site" evidence="12">
    <location>
        <position position="144"/>
    </location>
</feature>
<feature type="transmembrane region" description="Helical" evidence="12">
    <location>
        <begin position="39"/>
        <end position="58"/>
    </location>
</feature>
<dbReference type="InterPro" id="IPR050083">
    <property type="entry name" value="HtpX_protease"/>
</dbReference>
<evidence type="ECO:0000256" key="4">
    <source>
        <dbReference type="ARBA" id="ARBA00022670"/>
    </source>
</evidence>
<dbReference type="RefSeq" id="WP_188997085.1">
    <property type="nucleotide sequence ID" value="NZ_BMHP01000004.1"/>
</dbReference>
<feature type="domain" description="Peptidase M48" evidence="13">
    <location>
        <begin position="80"/>
        <end position="295"/>
    </location>
</feature>
<evidence type="ECO:0000256" key="10">
    <source>
        <dbReference type="ARBA" id="ARBA00023049"/>
    </source>
</evidence>
<evidence type="ECO:0000256" key="3">
    <source>
        <dbReference type="ARBA" id="ARBA00022475"/>
    </source>
</evidence>
<evidence type="ECO:0000256" key="11">
    <source>
        <dbReference type="ARBA" id="ARBA00023136"/>
    </source>
</evidence>
<keyword evidence="9 12" id="KW-1133">Transmembrane helix</keyword>
<feature type="binding site" evidence="12">
    <location>
        <position position="147"/>
    </location>
    <ligand>
        <name>Zn(2+)</name>
        <dbReference type="ChEBI" id="CHEBI:29105"/>
        <note>catalytic</note>
    </ligand>
</feature>
<sequence>MLYKQIERNKRKTFLLILLFSAIVAGVGSAIGYLGYGEAWGGLILAAVVLAFYIPISLMSANKQVLRMSGARPVSQEEYPQLYNIIEGLCIPARIPMPRIYVVNDPAPNAFATGTKPEKGAVAFTTGLLQQLNREELEAVAAHEIGHIRNYDIRLMTISIALIGVIALLADMGSRMLFFQRGGNRDNKKTHPAVMIIALIFVVLSPIAARFVHLAVSRNREYLADATAVELTRNATGLKQALIKISGSNLDVREAKPSTAAMYISNPFGKAARKKRSSWFSTHPSMESRIERLDQM</sequence>
<comment type="subcellular location">
    <subcellularLocation>
        <location evidence="1 12">Cell membrane</location>
        <topology evidence="1 12">Multi-pass membrane protein</topology>
    </subcellularLocation>
</comment>
<comment type="similarity">
    <text evidence="2 12">Belongs to the peptidase M48B family.</text>
</comment>
<feature type="transmembrane region" description="Helical" evidence="12">
    <location>
        <begin position="155"/>
        <end position="173"/>
    </location>
</feature>
<dbReference type="CDD" id="cd07340">
    <property type="entry name" value="M48B_Htpx_like"/>
    <property type="match status" value="1"/>
</dbReference>
<keyword evidence="7 12" id="KW-0378">Hydrolase</keyword>
<evidence type="ECO:0000256" key="9">
    <source>
        <dbReference type="ARBA" id="ARBA00022989"/>
    </source>
</evidence>
<evidence type="ECO:0000256" key="6">
    <source>
        <dbReference type="ARBA" id="ARBA00022723"/>
    </source>
</evidence>
<comment type="caution">
    <text evidence="14">The sequence shown here is derived from an EMBL/GenBank/DDBJ whole genome shotgun (WGS) entry which is preliminary data.</text>
</comment>
<dbReference type="NCBIfam" id="NF003425">
    <property type="entry name" value="PRK04897.1"/>
    <property type="match status" value="1"/>
</dbReference>
<feature type="transmembrane region" description="Helical" evidence="12">
    <location>
        <begin position="193"/>
        <end position="212"/>
    </location>
</feature>
<keyword evidence="8 12" id="KW-0862">Zinc</keyword>
<organism evidence="14 15">
    <name type="scientific">Paenibacillus nasutitermitis</name>
    <dbReference type="NCBI Taxonomy" id="1652958"/>
    <lineage>
        <taxon>Bacteria</taxon>
        <taxon>Bacillati</taxon>
        <taxon>Bacillota</taxon>
        <taxon>Bacilli</taxon>
        <taxon>Bacillales</taxon>
        <taxon>Paenibacillaceae</taxon>
        <taxon>Paenibacillus</taxon>
    </lineage>
</organism>
<dbReference type="Proteomes" id="UP000612456">
    <property type="component" value="Unassembled WGS sequence"/>
</dbReference>
<evidence type="ECO:0000259" key="13">
    <source>
        <dbReference type="Pfam" id="PF01435"/>
    </source>
</evidence>
<evidence type="ECO:0000256" key="5">
    <source>
        <dbReference type="ARBA" id="ARBA00022692"/>
    </source>
</evidence>
<dbReference type="GO" id="GO:0006508">
    <property type="term" value="P:proteolysis"/>
    <property type="evidence" value="ECO:0007669"/>
    <property type="project" value="UniProtKB-KW"/>
</dbReference>
<keyword evidence="15" id="KW-1185">Reference proteome</keyword>
<name>A0A916ZE76_9BACL</name>
<dbReference type="EC" id="3.4.24.-" evidence="12"/>
<feature type="binding site" evidence="12">
    <location>
        <position position="143"/>
    </location>
    <ligand>
        <name>Zn(2+)</name>
        <dbReference type="ChEBI" id="CHEBI:29105"/>
        <note>catalytic</note>
    </ligand>
</feature>
<keyword evidence="5 12" id="KW-0812">Transmembrane</keyword>
<dbReference type="EMBL" id="BMHP01000004">
    <property type="protein sequence ID" value="GGD89550.1"/>
    <property type="molecule type" value="Genomic_DNA"/>
</dbReference>
<keyword evidence="6 12" id="KW-0479">Metal-binding</keyword>
<reference evidence="14" key="1">
    <citation type="journal article" date="2014" name="Int. J. Syst. Evol. Microbiol.">
        <title>Complete genome sequence of Corynebacterium casei LMG S-19264T (=DSM 44701T), isolated from a smear-ripened cheese.</title>
        <authorList>
            <consortium name="US DOE Joint Genome Institute (JGI-PGF)"/>
            <person name="Walter F."/>
            <person name="Albersmeier A."/>
            <person name="Kalinowski J."/>
            <person name="Ruckert C."/>
        </authorList>
    </citation>
    <scope>NUCLEOTIDE SEQUENCE</scope>
    <source>
        <strain evidence="14">CGMCC 1.15178</strain>
    </source>
</reference>
<gene>
    <name evidence="12 14" type="primary">htpX</name>
    <name evidence="14" type="ORF">GCM10010911_55180</name>
</gene>
<accession>A0A916ZE76</accession>
<dbReference type="Pfam" id="PF01435">
    <property type="entry name" value="Peptidase_M48"/>
    <property type="match status" value="1"/>
</dbReference>
<reference evidence="14" key="2">
    <citation type="submission" date="2020-09" db="EMBL/GenBank/DDBJ databases">
        <authorList>
            <person name="Sun Q."/>
            <person name="Zhou Y."/>
        </authorList>
    </citation>
    <scope>NUCLEOTIDE SEQUENCE</scope>
    <source>
        <strain evidence="14">CGMCC 1.15178</strain>
    </source>
</reference>
<keyword evidence="11 12" id="KW-0472">Membrane</keyword>
<comment type="cofactor">
    <cofactor evidence="12">
        <name>Zn(2+)</name>
        <dbReference type="ChEBI" id="CHEBI:29105"/>
    </cofactor>
    <text evidence="12">Binds 1 zinc ion per subunit.</text>
</comment>
<keyword evidence="10 12" id="KW-0482">Metalloprotease</keyword>
<keyword evidence="4 12" id="KW-0645">Protease</keyword>
<feature type="binding site" evidence="12">
    <location>
        <position position="221"/>
    </location>
    <ligand>
        <name>Zn(2+)</name>
        <dbReference type="ChEBI" id="CHEBI:29105"/>
        <note>catalytic</note>
    </ligand>
</feature>
<keyword evidence="3 12" id="KW-1003">Cell membrane</keyword>
<evidence type="ECO:0000256" key="8">
    <source>
        <dbReference type="ARBA" id="ARBA00022833"/>
    </source>
</evidence>